<dbReference type="InterPro" id="IPR051606">
    <property type="entry name" value="Polyketide_Oxido-like"/>
</dbReference>
<accession>W4MFB5</accession>
<dbReference type="Proteomes" id="UP000019140">
    <property type="component" value="Unassembled WGS sequence"/>
</dbReference>
<comment type="caution">
    <text evidence="2">The sequence shown here is derived from an EMBL/GenBank/DDBJ whole genome shotgun (WGS) entry which is preliminary data.</text>
</comment>
<protein>
    <submittedName>
        <fullName evidence="2">Epimerase</fullName>
    </submittedName>
</protein>
<dbReference type="InterPro" id="IPR016040">
    <property type="entry name" value="NAD(P)-bd_dom"/>
</dbReference>
<dbReference type="PANTHER" id="PTHR43355:SF2">
    <property type="entry name" value="FLAVIN REDUCTASE (NADPH)"/>
    <property type="match status" value="1"/>
</dbReference>
<dbReference type="EMBL" id="AZHX01000172">
    <property type="protein sequence ID" value="ETX08626.1"/>
    <property type="molecule type" value="Genomic_DNA"/>
</dbReference>
<dbReference type="HOGENOM" id="CLU_025711_4_5_7"/>
<evidence type="ECO:0000313" key="2">
    <source>
        <dbReference type="EMBL" id="ETX08626.1"/>
    </source>
</evidence>
<dbReference type="InterPro" id="IPR036291">
    <property type="entry name" value="NAD(P)-bd_dom_sf"/>
</dbReference>
<evidence type="ECO:0000313" key="3">
    <source>
        <dbReference type="Proteomes" id="UP000019140"/>
    </source>
</evidence>
<reference evidence="2 3" key="1">
    <citation type="journal article" date="2014" name="Nature">
        <title>An environmental bacterial taxon with a large and distinct metabolic repertoire.</title>
        <authorList>
            <person name="Wilson M.C."/>
            <person name="Mori T."/>
            <person name="Ruckert C."/>
            <person name="Uria A.R."/>
            <person name="Helf M.J."/>
            <person name="Takada K."/>
            <person name="Gernert C."/>
            <person name="Steffens U.A."/>
            <person name="Heycke N."/>
            <person name="Schmitt S."/>
            <person name="Rinke C."/>
            <person name="Helfrich E.J."/>
            <person name="Brachmann A.O."/>
            <person name="Gurgui C."/>
            <person name="Wakimoto T."/>
            <person name="Kracht M."/>
            <person name="Crusemann M."/>
            <person name="Hentschel U."/>
            <person name="Abe I."/>
            <person name="Matsunaga S."/>
            <person name="Kalinowski J."/>
            <person name="Takeyama H."/>
            <person name="Piel J."/>
        </authorList>
    </citation>
    <scope>NUCLEOTIDE SEQUENCE [LARGE SCALE GENOMIC DNA]</scope>
    <source>
        <strain evidence="3">TSY2</strain>
    </source>
</reference>
<feature type="domain" description="NAD(P)-binding" evidence="1">
    <location>
        <begin position="7"/>
        <end position="203"/>
    </location>
</feature>
<proteinExistence type="predicted"/>
<dbReference type="GO" id="GO:0042602">
    <property type="term" value="F:riboflavin reductase (NADPH) activity"/>
    <property type="evidence" value="ECO:0007669"/>
    <property type="project" value="TreeGrafter"/>
</dbReference>
<gene>
    <name evidence="2" type="ORF">ETSY2_04295</name>
</gene>
<dbReference type="SUPFAM" id="SSF51735">
    <property type="entry name" value="NAD(P)-binding Rossmann-fold domains"/>
    <property type="match status" value="1"/>
</dbReference>
<organism evidence="2 3">
    <name type="scientific">Candidatus Entotheonella gemina</name>
    <dbReference type="NCBI Taxonomy" id="1429439"/>
    <lineage>
        <taxon>Bacteria</taxon>
        <taxon>Pseudomonadati</taxon>
        <taxon>Nitrospinota/Tectimicrobiota group</taxon>
        <taxon>Candidatus Tectimicrobiota</taxon>
        <taxon>Candidatus Entotheonellia</taxon>
        <taxon>Candidatus Entotheonellales</taxon>
        <taxon>Candidatus Entotheonellaceae</taxon>
        <taxon>Candidatus Entotheonella</taxon>
    </lineage>
</organism>
<dbReference type="GO" id="GO:0004074">
    <property type="term" value="F:biliverdin reductase [NAD(P)H] activity"/>
    <property type="evidence" value="ECO:0007669"/>
    <property type="project" value="TreeGrafter"/>
</dbReference>
<dbReference type="PANTHER" id="PTHR43355">
    <property type="entry name" value="FLAVIN REDUCTASE (NADPH)"/>
    <property type="match status" value="1"/>
</dbReference>
<dbReference type="AlphaFoldDB" id="W4MFB5"/>
<dbReference type="Pfam" id="PF13460">
    <property type="entry name" value="NAD_binding_10"/>
    <property type="match status" value="1"/>
</dbReference>
<sequence length="218" mass="24003">MNVLVMGATGGSGMAAVEELLNQGHRVTAFSRHADQLDLASPHLTTINGDVMNMADVDRAIQGHDAVIVTLGISENALRVRLFGSAYTPGNVRSMGTRNLIASMHNRGVRRLVVQTSFGVGETRTELRVVERLLFKMILAPQIQDTEIQEQHVRQSGLDWVLAQPVHLTDDKTRQEEPFVSLEGRTRSMKISRSQVARFLTRATQGNQYVGRCVALSG</sequence>
<keyword evidence="3" id="KW-1185">Reference proteome</keyword>
<name>W4MFB5_9BACT</name>
<evidence type="ECO:0000259" key="1">
    <source>
        <dbReference type="Pfam" id="PF13460"/>
    </source>
</evidence>
<dbReference type="Gene3D" id="3.40.50.720">
    <property type="entry name" value="NAD(P)-binding Rossmann-like Domain"/>
    <property type="match status" value="1"/>
</dbReference>